<reference evidence="7 8" key="1">
    <citation type="submission" date="2016-10" db="EMBL/GenBank/DDBJ databases">
        <authorList>
            <person name="de Groot N.N."/>
        </authorList>
    </citation>
    <scope>NUCLEOTIDE SEQUENCE [LARGE SCALE GENOMIC DNA]</scope>
    <source>
        <strain evidence="7 8">DSM 3217</strain>
    </source>
</reference>
<dbReference type="GO" id="GO:0005576">
    <property type="term" value="C:extracellular region"/>
    <property type="evidence" value="ECO:0007669"/>
    <property type="project" value="UniProtKB-SubCell"/>
</dbReference>
<evidence type="ECO:0000259" key="5">
    <source>
        <dbReference type="Pfam" id="PF00669"/>
    </source>
</evidence>
<gene>
    <name evidence="7" type="ORF">SAMN02910417_02422</name>
</gene>
<dbReference type="Gene3D" id="6.10.10.10">
    <property type="entry name" value="Flagellar export chaperone, C-terminal domain"/>
    <property type="match status" value="1"/>
</dbReference>
<sequence>MQINHNMSAVTANNHLKRTEDAVTASIERLSSGLRINHASDDAAGIAISNKMHAQIKALDQASRNASDGTSVIETADGALNEVTSMIQRMRELAVQAANDTNTTTDLEAIQVEITALKAEIDRVSTDTEFNTMTLLDGTLERRTYSSDSSVVSNITVADDVQVGTYQIVVNDVTTDGTTDASITLGAGFSDTAEWTASGNYITITDENGFEMSMTVKKAGSTATLEVTDLGQMTLQIGANEGQDVDVSIPRIDTQSLHIDEIDVTIEEGAGEAIALLDEALAKVSATRSKLGAYENRLDYSVSSLDAFEENMESAVSRIEDVDMAEEMSEYTKQNVLSQAATSVLSQANEIPQQVLQLLQ</sequence>
<dbReference type="Gene3D" id="3.30.70.2120">
    <property type="match status" value="1"/>
</dbReference>
<keyword evidence="4" id="KW-0964">Secreted</keyword>
<dbReference type="GO" id="GO:0009288">
    <property type="term" value="C:bacterial-type flagellum"/>
    <property type="evidence" value="ECO:0007669"/>
    <property type="project" value="UniProtKB-SubCell"/>
</dbReference>
<dbReference type="Gene3D" id="1.20.1330.10">
    <property type="entry name" value="f41 fragment of flagellin, N-terminal domain"/>
    <property type="match status" value="1"/>
</dbReference>
<dbReference type="InterPro" id="IPR046358">
    <property type="entry name" value="Flagellin_C"/>
</dbReference>
<dbReference type="PANTHER" id="PTHR42792:SF2">
    <property type="entry name" value="FLAGELLIN"/>
    <property type="match status" value="1"/>
</dbReference>
<comment type="subcellular location">
    <subcellularLocation>
        <location evidence="4">Secreted</location>
    </subcellularLocation>
    <subcellularLocation>
        <location evidence="4">Bacterial flagellum</location>
    </subcellularLocation>
</comment>
<keyword evidence="3 4" id="KW-0975">Bacterial flagellum</keyword>
<accession>A0A1G6CIS0</accession>
<dbReference type="GO" id="GO:0005198">
    <property type="term" value="F:structural molecule activity"/>
    <property type="evidence" value="ECO:0007669"/>
    <property type="project" value="UniProtKB-UniRule"/>
</dbReference>
<dbReference type="InterPro" id="IPR001492">
    <property type="entry name" value="Flagellin"/>
</dbReference>
<feature type="domain" description="Flagellin N-terminal" evidence="5">
    <location>
        <begin position="3"/>
        <end position="139"/>
    </location>
</feature>
<comment type="similarity">
    <text evidence="1 4">Belongs to the bacterial flagellin family.</text>
</comment>
<dbReference type="Pfam" id="PF00700">
    <property type="entry name" value="Flagellin_C"/>
    <property type="match status" value="1"/>
</dbReference>
<evidence type="ECO:0000256" key="3">
    <source>
        <dbReference type="ARBA" id="ARBA00023143"/>
    </source>
</evidence>
<dbReference type="AlphaFoldDB" id="A0A1G6CIS0"/>
<dbReference type="InterPro" id="IPR042187">
    <property type="entry name" value="Flagellin_C_sub2"/>
</dbReference>
<protein>
    <recommendedName>
        <fullName evidence="2 4">Flagellin</fullName>
    </recommendedName>
</protein>
<keyword evidence="8" id="KW-1185">Reference proteome</keyword>
<name>A0A1G6CIS0_EUBOX</name>
<dbReference type="PRINTS" id="PR00207">
    <property type="entry name" value="FLAGELLIN"/>
</dbReference>
<evidence type="ECO:0000259" key="6">
    <source>
        <dbReference type="Pfam" id="PF00700"/>
    </source>
</evidence>
<dbReference type="RefSeq" id="WP_090174618.1">
    <property type="nucleotide sequence ID" value="NZ_FMXR01000020.1"/>
</dbReference>
<dbReference type="Proteomes" id="UP000199228">
    <property type="component" value="Unassembled WGS sequence"/>
</dbReference>
<dbReference type="STRING" id="1732.SAMN02910417_02422"/>
<evidence type="ECO:0000256" key="2">
    <source>
        <dbReference type="ARBA" id="ARBA00020110"/>
    </source>
</evidence>
<dbReference type="PANTHER" id="PTHR42792">
    <property type="entry name" value="FLAGELLIN"/>
    <property type="match status" value="1"/>
</dbReference>
<keyword evidence="7" id="KW-0966">Cell projection</keyword>
<comment type="function">
    <text evidence="4">Flagellin is the subunit protein which polymerizes to form the filaments of bacterial flagella.</text>
</comment>
<organism evidence="7 8">
    <name type="scientific">Eubacterium oxidoreducens</name>
    <dbReference type="NCBI Taxonomy" id="1732"/>
    <lineage>
        <taxon>Bacteria</taxon>
        <taxon>Bacillati</taxon>
        <taxon>Bacillota</taxon>
        <taxon>Clostridia</taxon>
        <taxon>Eubacteriales</taxon>
        <taxon>Eubacteriaceae</taxon>
        <taxon>Eubacterium</taxon>
    </lineage>
</organism>
<feature type="domain" description="Flagellin C-terminal" evidence="6">
    <location>
        <begin position="275"/>
        <end position="359"/>
    </location>
</feature>
<dbReference type="SUPFAM" id="SSF64518">
    <property type="entry name" value="Phase 1 flagellin"/>
    <property type="match status" value="1"/>
</dbReference>
<keyword evidence="7" id="KW-0969">Cilium</keyword>
<evidence type="ECO:0000256" key="4">
    <source>
        <dbReference type="RuleBase" id="RU362073"/>
    </source>
</evidence>
<dbReference type="InterPro" id="IPR001029">
    <property type="entry name" value="Flagellin_N"/>
</dbReference>
<dbReference type="EMBL" id="FMXR01000020">
    <property type="protein sequence ID" value="SDB32685.1"/>
    <property type="molecule type" value="Genomic_DNA"/>
</dbReference>
<dbReference type="OrthoDB" id="9796789at2"/>
<keyword evidence="7" id="KW-0282">Flagellum</keyword>
<dbReference type="Pfam" id="PF00669">
    <property type="entry name" value="Flagellin_N"/>
    <property type="match status" value="1"/>
</dbReference>
<evidence type="ECO:0000313" key="8">
    <source>
        <dbReference type="Proteomes" id="UP000199228"/>
    </source>
</evidence>
<proteinExistence type="inferred from homology"/>
<evidence type="ECO:0000256" key="1">
    <source>
        <dbReference type="ARBA" id="ARBA00005709"/>
    </source>
</evidence>
<evidence type="ECO:0000313" key="7">
    <source>
        <dbReference type="EMBL" id="SDB32685.1"/>
    </source>
</evidence>